<reference evidence="1" key="1">
    <citation type="submission" date="2022-10" db="EMBL/GenBank/DDBJ databases">
        <authorList>
            <person name="Hyden B.L."/>
            <person name="Feng K."/>
            <person name="Yates T."/>
            <person name="Jawdy S."/>
            <person name="Smart L.B."/>
            <person name="Muchero W."/>
        </authorList>
    </citation>
    <scope>NUCLEOTIDE SEQUENCE</scope>
    <source>
        <tissue evidence="1">Shoot tip</tissue>
    </source>
</reference>
<sequence length="76" mass="8334">MKMRRCQPGASIAPTLKVARQELSQAMSPFKLGKLDNAEGFAIACFVFTLMGVVEKLEDLSKEVEELGELAGFLQD</sequence>
<dbReference type="EMBL" id="JAPFFI010000003">
    <property type="protein sequence ID" value="KAJ6399264.1"/>
    <property type="molecule type" value="Genomic_DNA"/>
</dbReference>
<evidence type="ECO:0000313" key="2">
    <source>
        <dbReference type="Proteomes" id="UP001141253"/>
    </source>
</evidence>
<name>A0ABQ9CLP0_9ROSI</name>
<proteinExistence type="predicted"/>
<protein>
    <recommendedName>
        <fullName evidence="3">Aluminum-activated malate transporter</fullName>
    </recommendedName>
</protein>
<reference evidence="1" key="2">
    <citation type="journal article" date="2023" name="Int. J. Mol. Sci.">
        <title>De Novo Assembly and Annotation of 11 Diverse Shrub Willow (Salix) Genomes Reveals Novel Gene Organization in Sex-Linked Regions.</title>
        <authorList>
            <person name="Hyden B."/>
            <person name="Feng K."/>
            <person name="Yates T.B."/>
            <person name="Jawdy S."/>
            <person name="Cereghino C."/>
            <person name="Smart L.B."/>
            <person name="Muchero W."/>
        </authorList>
    </citation>
    <scope>NUCLEOTIDE SEQUENCE</scope>
    <source>
        <tissue evidence="1">Shoot tip</tissue>
    </source>
</reference>
<organism evidence="1 2">
    <name type="scientific">Salix suchowensis</name>
    <dbReference type="NCBI Taxonomy" id="1278906"/>
    <lineage>
        <taxon>Eukaryota</taxon>
        <taxon>Viridiplantae</taxon>
        <taxon>Streptophyta</taxon>
        <taxon>Embryophyta</taxon>
        <taxon>Tracheophyta</taxon>
        <taxon>Spermatophyta</taxon>
        <taxon>Magnoliopsida</taxon>
        <taxon>eudicotyledons</taxon>
        <taxon>Gunneridae</taxon>
        <taxon>Pentapetalae</taxon>
        <taxon>rosids</taxon>
        <taxon>fabids</taxon>
        <taxon>Malpighiales</taxon>
        <taxon>Salicaceae</taxon>
        <taxon>Saliceae</taxon>
        <taxon>Salix</taxon>
    </lineage>
</organism>
<keyword evidence="2" id="KW-1185">Reference proteome</keyword>
<evidence type="ECO:0000313" key="1">
    <source>
        <dbReference type="EMBL" id="KAJ6399264.1"/>
    </source>
</evidence>
<accession>A0ABQ9CLP0</accession>
<evidence type="ECO:0008006" key="3">
    <source>
        <dbReference type="Google" id="ProtNLM"/>
    </source>
</evidence>
<comment type="caution">
    <text evidence="1">The sequence shown here is derived from an EMBL/GenBank/DDBJ whole genome shotgun (WGS) entry which is preliminary data.</text>
</comment>
<gene>
    <name evidence="1" type="ORF">OIU77_019914</name>
</gene>
<dbReference type="Proteomes" id="UP001141253">
    <property type="component" value="Chromosome 5"/>
</dbReference>